<accession>A0A3D9KYD9</accession>
<gene>
    <name evidence="1" type="ORF">C7460_12913</name>
</gene>
<dbReference type="EMBL" id="QREG01000029">
    <property type="protein sequence ID" value="RED92626.1"/>
    <property type="molecule type" value="Genomic_DNA"/>
</dbReference>
<dbReference type="AlphaFoldDB" id="A0A3D9KYD9"/>
<dbReference type="RefSeq" id="WP_147303042.1">
    <property type="nucleotide sequence ID" value="NZ_QREG01000029.1"/>
</dbReference>
<evidence type="ECO:0000313" key="1">
    <source>
        <dbReference type="EMBL" id="RED92626.1"/>
    </source>
</evidence>
<reference evidence="1 2" key="1">
    <citation type="submission" date="2018-07" db="EMBL/GenBank/DDBJ databases">
        <title>Genomic Encyclopedia of Type Strains, Phase IV (KMG-IV): sequencing the most valuable type-strain genomes for metagenomic binning, comparative biology and taxonomic classification.</title>
        <authorList>
            <person name="Goeker M."/>
        </authorList>
    </citation>
    <scope>NUCLEOTIDE SEQUENCE [LARGE SCALE GENOMIC DNA]</scope>
    <source>
        <strain evidence="1 2">DSM 4134</strain>
    </source>
</reference>
<dbReference type="Proteomes" id="UP000256779">
    <property type="component" value="Unassembled WGS sequence"/>
</dbReference>
<dbReference type="PROSITE" id="PS51257">
    <property type="entry name" value="PROKAR_LIPOPROTEIN"/>
    <property type="match status" value="1"/>
</dbReference>
<evidence type="ECO:0008006" key="3">
    <source>
        <dbReference type="Google" id="ProtNLM"/>
    </source>
</evidence>
<proteinExistence type="predicted"/>
<sequence length="312" mass="32591">MKNIFIIIFALIVMSACEDFEDPIAGIPETDLFVQFGANTPDTVAAGEGGTSQTVTIQSPISFQEDLIATITFTGSAEFGVDFDISADSITSGNSGTKVYPIVSKDANGASILVPYIPAGGNDLITDQVDFDIDFLSDGITDGDKVLEVALTGATGTTTSSLTLAGGRGPIRNDTYINIADSDCPANPSEMEGAYTTTESCGGDFTFTSNMINASGNQITIDNFGGWGAAGTNQLVLTINPADNSITFDDTEINGAASGFGVPAEEPWLARGSGKVNLTCTDAPEVDITFSYVRQSDDQVRVGDCTHNYSPE</sequence>
<comment type="caution">
    <text evidence="1">The sequence shown here is derived from an EMBL/GenBank/DDBJ whole genome shotgun (WGS) entry which is preliminary data.</text>
</comment>
<organism evidence="1 2">
    <name type="scientific">Marinoscillum furvescens DSM 4134</name>
    <dbReference type="NCBI Taxonomy" id="1122208"/>
    <lineage>
        <taxon>Bacteria</taxon>
        <taxon>Pseudomonadati</taxon>
        <taxon>Bacteroidota</taxon>
        <taxon>Cytophagia</taxon>
        <taxon>Cytophagales</taxon>
        <taxon>Reichenbachiellaceae</taxon>
        <taxon>Marinoscillum</taxon>
    </lineage>
</organism>
<dbReference type="OrthoDB" id="975898at2"/>
<evidence type="ECO:0000313" key="2">
    <source>
        <dbReference type="Proteomes" id="UP000256779"/>
    </source>
</evidence>
<name>A0A3D9KYD9_MARFU</name>
<protein>
    <recommendedName>
        <fullName evidence="3">Calx-beta domain-containing protein</fullName>
    </recommendedName>
</protein>
<keyword evidence="2" id="KW-1185">Reference proteome</keyword>